<dbReference type="EMBL" id="FZQP02001582">
    <property type="protein sequence ID" value="VVC93306.1"/>
    <property type="molecule type" value="Genomic_DNA"/>
</dbReference>
<sequence length="35" mass="4075">MEPQLKKLQYCVISLMATLKDLHILNLEIKTVHPL</sequence>
<protein>
    <submittedName>
        <fullName evidence="1">Uncharacterized protein</fullName>
    </submittedName>
</protein>
<dbReference type="AlphaFoldDB" id="A0A5E4Q6V2"/>
<evidence type="ECO:0000313" key="1">
    <source>
        <dbReference type="EMBL" id="VVC93306.1"/>
    </source>
</evidence>
<accession>A0A5E4Q6V2</accession>
<reference evidence="1 2" key="1">
    <citation type="submission" date="2017-07" db="EMBL/GenBank/DDBJ databases">
        <authorList>
            <person name="Talla V."/>
            <person name="Backstrom N."/>
        </authorList>
    </citation>
    <scope>NUCLEOTIDE SEQUENCE [LARGE SCALE GENOMIC DNA]</scope>
</reference>
<keyword evidence="2" id="KW-1185">Reference proteome</keyword>
<proteinExistence type="predicted"/>
<evidence type="ECO:0000313" key="2">
    <source>
        <dbReference type="Proteomes" id="UP000324832"/>
    </source>
</evidence>
<gene>
    <name evidence="1" type="ORF">LSINAPIS_LOCUS5526</name>
</gene>
<organism evidence="1 2">
    <name type="scientific">Leptidea sinapis</name>
    <dbReference type="NCBI Taxonomy" id="189913"/>
    <lineage>
        <taxon>Eukaryota</taxon>
        <taxon>Metazoa</taxon>
        <taxon>Ecdysozoa</taxon>
        <taxon>Arthropoda</taxon>
        <taxon>Hexapoda</taxon>
        <taxon>Insecta</taxon>
        <taxon>Pterygota</taxon>
        <taxon>Neoptera</taxon>
        <taxon>Endopterygota</taxon>
        <taxon>Lepidoptera</taxon>
        <taxon>Glossata</taxon>
        <taxon>Ditrysia</taxon>
        <taxon>Papilionoidea</taxon>
        <taxon>Pieridae</taxon>
        <taxon>Dismorphiinae</taxon>
        <taxon>Leptidea</taxon>
    </lineage>
</organism>
<name>A0A5E4Q6V2_9NEOP</name>
<dbReference type="Proteomes" id="UP000324832">
    <property type="component" value="Unassembled WGS sequence"/>
</dbReference>